<dbReference type="Proteomes" id="UP000655366">
    <property type="component" value="Unassembled WGS sequence"/>
</dbReference>
<sequence length="252" mass="27596">MSGSRAKKERQSKRERPDFLASADYTLRAANAVLAVDLGEVPVTRVSQFAVGWLRAAFEQSRIIATLTASGLGHAAAPNRRAFWELTIRMLWLGDMPPSDRATAADTMLDVERTNEAKTDKYMRENGLPSNIDVAEMEAFILNVSEDKLIKKEAQFVTPAVKGTGTNLWTVYRLWREDSTWTHATGFLAGRYAPTNDDDTMGAGEPPNIDPNLEAHRYAAMVLTATVGDILKAEGAASELAGAPMVAYFEAN</sequence>
<name>A0A931G6A8_9MICC</name>
<proteinExistence type="predicted"/>
<reference evidence="1 2" key="1">
    <citation type="submission" date="2020-11" db="EMBL/GenBank/DDBJ databases">
        <title>Arthrobacter antarcticus sp. nov., isolated from Antarctic Soil.</title>
        <authorList>
            <person name="Li J."/>
        </authorList>
    </citation>
    <scope>NUCLEOTIDE SEQUENCE [LARGE SCALE GENOMIC DNA]</scope>
    <source>
        <strain evidence="1 2">Z1-20</strain>
    </source>
</reference>
<dbReference type="EMBL" id="JADNYM010000038">
    <property type="protein sequence ID" value="MBG0741731.1"/>
    <property type="molecule type" value="Genomic_DNA"/>
</dbReference>
<gene>
    <name evidence="1" type="ORF">IV500_20450</name>
</gene>
<dbReference type="RefSeq" id="WP_196398659.1">
    <property type="nucleotide sequence ID" value="NZ_JADNYM010000038.1"/>
</dbReference>
<dbReference type="AlphaFoldDB" id="A0A931G6A8"/>
<evidence type="ECO:0000313" key="2">
    <source>
        <dbReference type="Proteomes" id="UP000655366"/>
    </source>
</evidence>
<protein>
    <submittedName>
        <fullName evidence="1">Uncharacterized protein</fullName>
    </submittedName>
</protein>
<evidence type="ECO:0000313" key="1">
    <source>
        <dbReference type="EMBL" id="MBG0741731.1"/>
    </source>
</evidence>
<organism evidence="1 2">
    <name type="scientific">Arthrobacter terrae</name>
    <dbReference type="NCBI Taxonomy" id="2935737"/>
    <lineage>
        <taxon>Bacteria</taxon>
        <taxon>Bacillati</taxon>
        <taxon>Actinomycetota</taxon>
        <taxon>Actinomycetes</taxon>
        <taxon>Micrococcales</taxon>
        <taxon>Micrococcaceae</taxon>
        <taxon>Arthrobacter</taxon>
    </lineage>
</organism>
<keyword evidence="2" id="KW-1185">Reference proteome</keyword>
<comment type="caution">
    <text evidence="1">The sequence shown here is derived from an EMBL/GenBank/DDBJ whole genome shotgun (WGS) entry which is preliminary data.</text>
</comment>
<accession>A0A931G6A8</accession>